<keyword evidence="1" id="KW-0677">Repeat</keyword>
<accession>A0A0G4J4Z0</accession>
<keyword evidence="2 3" id="KW-0040">ANK repeat</keyword>
<reference evidence="5 6" key="1">
    <citation type="submission" date="2015-02" db="EMBL/GenBank/DDBJ databases">
        <authorList>
            <person name="Chooi Y.-H."/>
        </authorList>
    </citation>
    <scope>NUCLEOTIDE SEQUENCE [LARGE SCALE GENOMIC DNA]</scope>
    <source>
        <strain evidence="5">E3</strain>
    </source>
</reference>
<evidence type="ECO:0000256" key="1">
    <source>
        <dbReference type="ARBA" id="ARBA00022737"/>
    </source>
</evidence>
<keyword evidence="4" id="KW-0732">Signal</keyword>
<organism evidence="5 6">
    <name type="scientific">Plasmodiophora brassicae</name>
    <name type="common">Clubroot disease agent</name>
    <dbReference type="NCBI Taxonomy" id="37360"/>
    <lineage>
        <taxon>Eukaryota</taxon>
        <taxon>Sar</taxon>
        <taxon>Rhizaria</taxon>
        <taxon>Endomyxa</taxon>
        <taxon>Phytomyxea</taxon>
        <taxon>Plasmodiophorida</taxon>
        <taxon>Plasmodiophoridae</taxon>
        <taxon>Plasmodiophora</taxon>
    </lineage>
</organism>
<dbReference type="PANTHER" id="PTHR24198">
    <property type="entry name" value="ANKYRIN REPEAT AND PROTEIN KINASE DOMAIN-CONTAINING PROTEIN"/>
    <property type="match status" value="1"/>
</dbReference>
<dbReference type="Proteomes" id="UP000039324">
    <property type="component" value="Unassembled WGS sequence"/>
</dbReference>
<feature type="chain" id="PRO_5005193523" evidence="4">
    <location>
        <begin position="22"/>
        <end position="377"/>
    </location>
</feature>
<dbReference type="EMBL" id="CDSF01000128">
    <property type="protein sequence ID" value="CEP02459.1"/>
    <property type="molecule type" value="Genomic_DNA"/>
</dbReference>
<evidence type="ECO:0000313" key="5">
    <source>
        <dbReference type="EMBL" id="CEP02459.1"/>
    </source>
</evidence>
<dbReference type="PANTHER" id="PTHR24198:SF165">
    <property type="entry name" value="ANKYRIN REPEAT-CONTAINING PROTEIN-RELATED"/>
    <property type="match status" value="1"/>
</dbReference>
<evidence type="ECO:0000256" key="4">
    <source>
        <dbReference type="SAM" id="SignalP"/>
    </source>
</evidence>
<feature type="repeat" description="ANK" evidence="3">
    <location>
        <begin position="265"/>
        <end position="286"/>
    </location>
</feature>
<protein>
    <submittedName>
        <fullName evidence="5">Uncharacterized protein</fullName>
    </submittedName>
</protein>
<dbReference type="Gene3D" id="1.25.40.20">
    <property type="entry name" value="Ankyrin repeat-containing domain"/>
    <property type="match status" value="3"/>
</dbReference>
<evidence type="ECO:0000313" key="6">
    <source>
        <dbReference type="Proteomes" id="UP000039324"/>
    </source>
</evidence>
<feature type="signal peptide" evidence="4">
    <location>
        <begin position="1"/>
        <end position="21"/>
    </location>
</feature>
<keyword evidence="6" id="KW-1185">Reference proteome</keyword>
<dbReference type="InterPro" id="IPR036770">
    <property type="entry name" value="Ankyrin_rpt-contain_sf"/>
</dbReference>
<dbReference type="InterPro" id="IPR002110">
    <property type="entry name" value="Ankyrin_rpt"/>
</dbReference>
<dbReference type="Pfam" id="PF12796">
    <property type="entry name" value="Ank_2"/>
    <property type="match status" value="2"/>
</dbReference>
<name>A0A0G4J4Z0_PLABS</name>
<dbReference type="AlphaFoldDB" id="A0A0G4J4Z0"/>
<dbReference type="OrthoDB" id="539213at2759"/>
<evidence type="ECO:0000256" key="3">
    <source>
        <dbReference type="PROSITE-ProRule" id="PRU00023"/>
    </source>
</evidence>
<sequence>MGAIGGPPLILVALVVGLIDAATLRSVVDSSEHVVDTTAIAEISPVVRSRMLAIPDHDMAIPVPVAGAELALIVDFAKSSRSAESKDEHAAKWVRNRLCTMYLEGQCRLLKAAQDLEIWLLVAGIMSTKPTWSEVTAACRLVGLDPFWVATCNSPGIVRLRDVASTNERMAIADEVHRLLAGSADNATLVNTAEWENGANVLHWAASNGDDLVIKLLSNVPGVNANMGNKQRLTPLHAAASNGHAHIAELLLGFQDVQINARDDNGWTPLHYAAFQGHVPVAQVLLADPDCRVVARDNTGQTPLHKAAYRGHADIIDTLLPHQASPDAVGAQDHAQQTAADVAGQQGYDAIASLLRGASLKPSSPCRPCGSTMCRIM</sequence>
<gene>
    <name evidence="5" type="ORF">PBRA_009043</name>
</gene>
<evidence type="ECO:0000256" key="2">
    <source>
        <dbReference type="ARBA" id="ARBA00023043"/>
    </source>
</evidence>
<dbReference type="SMART" id="SM00248">
    <property type="entry name" value="ANK"/>
    <property type="match status" value="4"/>
</dbReference>
<dbReference type="PROSITE" id="PS50297">
    <property type="entry name" value="ANK_REP_REGION"/>
    <property type="match status" value="3"/>
</dbReference>
<dbReference type="STRING" id="37360.A0A0G4J4Z0"/>
<dbReference type="PROSITE" id="PS50088">
    <property type="entry name" value="ANK_REPEAT"/>
    <property type="match status" value="3"/>
</dbReference>
<feature type="repeat" description="ANK" evidence="3">
    <location>
        <begin position="299"/>
        <end position="331"/>
    </location>
</feature>
<feature type="repeat" description="ANK" evidence="3">
    <location>
        <begin position="231"/>
        <end position="252"/>
    </location>
</feature>
<dbReference type="SUPFAM" id="SSF48403">
    <property type="entry name" value="Ankyrin repeat"/>
    <property type="match status" value="1"/>
</dbReference>
<proteinExistence type="predicted"/>